<name>A0AAW1TCX8_9CHLO</name>
<keyword evidence="1" id="KW-0802">TPR repeat</keyword>
<keyword evidence="6" id="KW-1185">Reference proteome</keyword>
<dbReference type="Pfam" id="PF01425">
    <property type="entry name" value="Amidase"/>
    <property type="match status" value="1"/>
</dbReference>
<organism evidence="5 6">
    <name type="scientific">Apatococcus fuscideae</name>
    <dbReference type="NCBI Taxonomy" id="2026836"/>
    <lineage>
        <taxon>Eukaryota</taxon>
        <taxon>Viridiplantae</taxon>
        <taxon>Chlorophyta</taxon>
        <taxon>core chlorophytes</taxon>
        <taxon>Trebouxiophyceae</taxon>
        <taxon>Chlorellales</taxon>
        <taxon>Chlorellaceae</taxon>
        <taxon>Apatococcus</taxon>
    </lineage>
</organism>
<feature type="region of interest" description="Disordered" evidence="2">
    <location>
        <begin position="618"/>
        <end position="638"/>
    </location>
</feature>
<feature type="repeat" description="TPR" evidence="1">
    <location>
        <begin position="569"/>
        <end position="602"/>
    </location>
</feature>
<dbReference type="SUPFAM" id="SSF75304">
    <property type="entry name" value="Amidase signature (AS) enzymes"/>
    <property type="match status" value="1"/>
</dbReference>
<evidence type="ECO:0000256" key="1">
    <source>
        <dbReference type="PROSITE-ProRule" id="PRU00339"/>
    </source>
</evidence>
<feature type="transmembrane region" description="Helical" evidence="3">
    <location>
        <begin position="20"/>
        <end position="42"/>
    </location>
</feature>
<feature type="repeat" description="TPR" evidence="1">
    <location>
        <begin position="502"/>
        <end position="535"/>
    </location>
</feature>
<keyword evidence="3" id="KW-0472">Membrane</keyword>
<reference evidence="5 6" key="1">
    <citation type="journal article" date="2024" name="Nat. Commun.">
        <title>Phylogenomics reveals the evolutionary origins of lichenization in chlorophyte algae.</title>
        <authorList>
            <person name="Puginier C."/>
            <person name="Libourel C."/>
            <person name="Otte J."/>
            <person name="Skaloud P."/>
            <person name="Haon M."/>
            <person name="Grisel S."/>
            <person name="Petersen M."/>
            <person name="Berrin J.G."/>
            <person name="Delaux P.M."/>
            <person name="Dal Grande F."/>
            <person name="Keller J."/>
        </authorList>
    </citation>
    <scope>NUCLEOTIDE SEQUENCE [LARGE SCALE GENOMIC DNA]</scope>
    <source>
        <strain evidence="5 6">SAG 2523</strain>
    </source>
</reference>
<keyword evidence="3" id="KW-0812">Transmembrane</keyword>
<gene>
    <name evidence="5" type="ORF">WJX84_010273</name>
</gene>
<accession>A0AAW1TCX8</accession>
<feature type="region of interest" description="Disordered" evidence="2">
    <location>
        <begin position="323"/>
        <end position="348"/>
    </location>
</feature>
<dbReference type="PROSITE" id="PS50005">
    <property type="entry name" value="TPR"/>
    <property type="match status" value="2"/>
</dbReference>
<dbReference type="InterPro" id="IPR023631">
    <property type="entry name" value="Amidase_dom"/>
</dbReference>
<dbReference type="EMBL" id="JALJOV010000163">
    <property type="protein sequence ID" value="KAK9866432.1"/>
    <property type="molecule type" value="Genomic_DNA"/>
</dbReference>
<dbReference type="Gene3D" id="1.25.40.10">
    <property type="entry name" value="Tetratricopeptide repeat domain"/>
    <property type="match status" value="1"/>
</dbReference>
<evidence type="ECO:0000313" key="6">
    <source>
        <dbReference type="Proteomes" id="UP001485043"/>
    </source>
</evidence>
<feature type="compositionally biased region" description="Low complexity" evidence="2">
    <location>
        <begin position="462"/>
        <end position="483"/>
    </location>
</feature>
<proteinExistence type="predicted"/>
<feature type="domain" description="Amidase" evidence="4">
    <location>
        <begin position="285"/>
        <end position="438"/>
    </location>
</feature>
<sequence>MPRPQRDHSLRAGQPSDSKGQTAFLILAASGALAAGAFSLIWQQRKRRNQQREAEDLPEPVDVGRLLRDLNIQPPQTSLTAPAPLAGLKFLLSQEFIGEASEEEPRHELLAAPARLISEAGAEAVFATAPAPTPGYLEQCREARNPLSPGAINAGAGSAAAAAVADGRVSLAVAVSGLTAAANCGVCAFRPSAAAAPPVSEAASISGSSHQSATWIARDAPTLRRIAKCLKLPGGSRHDLLRFYICQDLFVKDGSDPGNEESILYNSAAVLAARKWAGEDQVQPLATNLYFRDKLSNLAAFLKEDERSQPLEGLRRAATQLGWQNPPQCSAPADAESATQESAGTSEQAQDLAQEVQQLFRDSFELYDVLILPALPHPSPSRTAEDEQLRSFELQCLQLASLATIAGAPQVVLPVKLPGNASMGISLIGMPKTDLQLLEGAVGLEQLLQQALEMVLEKRRQTAAADQAPASSSSKPAPTSKGQGKQKKGKQPAVDLQAQEKAEAAKEAGNASFKAENFDLAVRQYSEAIHADPSNLVYYNNRAMAQLKALRYEDAEADCDAALKLELNVKALLRRGMARMGLCKYADARKDFTQVIHLEPNNRQARLELANLKQMQGSGMLDGSGPMPDNPESLPNGF</sequence>
<dbReference type="SUPFAM" id="SSF48452">
    <property type="entry name" value="TPR-like"/>
    <property type="match status" value="1"/>
</dbReference>
<feature type="compositionally biased region" description="Polar residues" evidence="2">
    <location>
        <begin position="337"/>
        <end position="348"/>
    </location>
</feature>
<evidence type="ECO:0000313" key="5">
    <source>
        <dbReference type="EMBL" id="KAK9866432.1"/>
    </source>
</evidence>
<keyword evidence="3" id="KW-1133">Transmembrane helix</keyword>
<dbReference type="AlphaFoldDB" id="A0AAW1TCX8"/>
<dbReference type="Gene3D" id="3.90.1300.10">
    <property type="entry name" value="Amidase signature (AS) domain"/>
    <property type="match status" value="1"/>
</dbReference>
<dbReference type="SMART" id="SM00028">
    <property type="entry name" value="TPR"/>
    <property type="match status" value="3"/>
</dbReference>
<evidence type="ECO:0000256" key="2">
    <source>
        <dbReference type="SAM" id="MobiDB-lite"/>
    </source>
</evidence>
<dbReference type="InterPro" id="IPR036928">
    <property type="entry name" value="AS_sf"/>
</dbReference>
<feature type="region of interest" description="Disordered" evidence="2">
    <location>
        <begin position="460"/>
        <end position="508"/>
    </location>
</feature>
<dbReference type="PANTHER" id="PTHR46310">
    <property type="entry name" value="AMIDASE 1"/>
    <property type="match status" value="1"/>
</dbReference>
<evidence type="ECO:0000259" key="4">
    <source>
        <dbReference type="Pfam" id="PF01425"/>
    </source>
</evidence>
<dbReference type="InterPro" id="IPR011990">
    <property type="entry name" value="TPR-like_helical_dom_sf"/>
</dbReference>
<dbReference type="Proteomes" id="UP001485043">
    <property type="component" value="Unassembled WGS sequence"/>
</dbReference>
<dbReference type="InterPro" id="IPR019734">
    <property type="entry name" value="TPR_rpt"/>
</dbReference>
<evidence type="ECO:0000256" key="3">
    <source>
        <dbReference type="SAM" id="Phobius"/>
    </source>
</evidence>
<comment type="caution">
    <text evidence="5">The sequence shown here is derived from an EMBL/GenBank/DDBJ whole genome shotgun (WGS) entry which is preliminary data.</text>
</comment>
<dbReference type="PANTHER" id="PTHR46310:SF7">
    <property type="entry name" value="AMIDASE 1"/>
    <property type="match status" value="1"/>
</dbReference>
<protein>
    <recommendedName>
        <fullName evidence="4">Amidase domain-containing protein</fullName>
    </recommendedName>
</protein>